<proteinExistence type="predicted"/>
<dbReference type="Proteomes" id="UP000235145">
    <property type="component" value="Unassembled WGS sequence"/>
</dbReference>
<protein>
    <recommendedName>
        <fullName evidence="3">Reverse transcriptase zinc-binding domain-containing protein</fullName>
    </recommendedName>
</protein>
<dbReference type="EMBL" id="NBSK02000001">
    <property type="protein sequence ID" value="KAJ0226647.1"/>
    <property type="molecule type" value="Genomic_DNA"/>
</dbReference>
<dbReference type="PANTHER" id="PTHR33116">
    <property type="entry name" value="REVERSE TRANSCRIPTASE ZINC-BINDING DOMAIN-CONTAINING PROTEIN-RELATED-RELATED"/>
    <property type="match status" value="1"/>
</dbReference>
<gene>
    <name evidence="1" type="ORF">LSAT_V11C100002300</name>
</gene>
<organism evidence="1 2">
    <name type="scientific">Lactuca sativa</name>
    <name type="common">Garden lettuce</name>
    <dbReference type="NCBI Taxonomy" id="4236"/>
    <lineage>
        <taxon>Eukaryota</taxon>
        <taxon>Viridiplantae</taxon>
        <taxon>Streptophyta</taxon>
        <taxon>Embryophyta</taxon>
        <taxon>Tracheophyta</taxon>
        <taxon>Spermatophyta</taxon>
        <taxon>Magnoliopsida</taxon>
        <taxon>eudicotyledons</taxon>
        <taxon>Gunneridae</taxon>
        <taxon>Pentapetalae</taxon>
        <taxon>asterids</taxon>
        <taxon>campanulids</taxon>
        <taxon>Asterales</taxon>
        <taxon>Asteraceae</taxon>
        <taxon>Cichorioideae</taxon>
        <taxon>Cichorieae</taxon>
        <taxon>Lactucinae</taxon>
        <taxon>Lactuca</taxon>
    </lineage>
</organism>
<evidence type="ECO:0000313" key="1">
    <source>
        <dbReference type="EMBL" id="KAJ0226647.1"/>
    </source>
</evidence>
<accession>A0A9R1WPZ1</accession>
<dbReference type="AlphaFoldDB" id="A0A9R1WPZ1"/>
<sequence>MDKDEAHEISIIKNKVAQLEKLAESSPITDSELECHGQGLQKIMELEKLADGQDGSSTVAITDELESIRISFLWGIDENKKKIHWVSRDKVVAPKSKGGLGVGSICALNMSLIVKWWWRLKDKDESLWGKVIKDAGLNDDLAKLNEELSDIRLVNGGDRWSCIIDSDGRLMTYWFTWILGAIVSKGVSISSPYAIVYYGIYGNTVTTGCSERCSPTPQEEWRSSNLQCFYGSSARRYKCRHMG</sequence>
<comment type="caution">
    <text evidence="1">The sequence shown here is derived from an EMBL/GenBank/DDBJ whole genome shotgun (WGS) entry which is preliminary data.</text>
</comment>
<evidence type="ECO:0008006" key="3">
    <source>
        <dbReference type="Google" id="ProtNLM"/>
    </source>
</evidence>
<name>A0A9R1WPZ1_LACSA</name>
<dbReference type="PANTHER" id="PTHR33116:SF79">
    <property type="entry name" value="REVERSE TRANSCRIPTASE DOMAIN, ZINC FINGER, CCHC-TYPE-RELATED"/>
    <property type="match status" value="1"/>
</dbReference>
<evidence type="ECO:0000313" key="2">
    <source>
        <dbReference type="Proteomes" id="UP000235145"/>
    </source>
</evidence>
<reference evidence="1 2" key="1">
    <citation type="journal article" date="2017" name="Nat. Commun.">
        <title>Genome assembly with in vitro proximity ligation data and whole-genome triplication in lettuce.</title>
        <authorList>
            <person name="Reyes-Chin-Wo S."/>
            <person name="Wang Z."/>
            <person name="Yang X."/>
            <person name="Kozik A."/>
            <person name="Arikit S."/>
            <person name="Song C."/>
            <person name="Xia L."/>
            <person name="Froenicke L."/>
            <person name="Lavelle D.O."/>
            <person name="Truco M.J."/>
            <person name="Xia R."/>
            <person name="Zhu S."/>
            <person name="Xu C."/>
            <person name="Xu H."/>
            <person name="Xu X."/>
            <person name="Cox K."/>
            <person name="Korf I."/>
            <person name="Meyers B.C."/>
            <person name="Michelmore R.W."/>
        </authorList>
    </citation>
    <scope>NUCLEOTIDE SEQUENCE [LARGE SCALE GENOMIC DNA]</scope>
    <source>
        <strain evidence="2">cv. Salinas</strain>
        <tissue evidence="1">Seedlings</tissue>
    </source>
</reference>
<keyword evidence="2" id="KW-1185">Reference proteome</keyword>